<name>X1TQF9_9ZZZZ</name>
<organism evidence="2">
    <name type="scientific">marine sediment metagenome</name>
    <dbReference type="NCBI Taxonomy" id="412755"/>
    <lineage>
        <taxon>unclassified sequences</taxon>
        <taxon>metagenomes</taxon>
        <taxon>ecological metagenomes</taxon>
    </lineage>
</organism>
<dbReference type="SUPFAM" id="SSF64167">
    <property type="entry name" value="SurE-like"/>
    <property type="match status" value="1"/>
</dbReference>
<evidence type="ECO:0000259" key="1">
    <source>
        <dbReference type="Pfam" id="PF01975"/>
    </source>
</evidence>
<feature type="domain" description="Survival protein SurE-like phosphatase/nucleotidase" evidence="1">
    <location>
        <begin position="3"/>
        <end position="56"/>
    </location>
</feature>
<gene>
    <name evidence="2" type="ORF">S12H4_26947</name>
</gene>
<dbReference type="AlphaFoldDB" id="X1TQF9"/>
<dbReference type="EMBL" id="BARW01015337">
    <property type="protein sequence ID" value="GAI93596.1"/>
    <property type="molecule type" value="Genomic_DNA"/>
</dbReference>
<evidence type="ECO:0000313" key="2">
    <source>
        <dbReference type="EMBL" id="GAI93596.1"/>
    </source>
</evidence>
<comment type="caution">
    <text evidence="2">The sequence shown here is derived from an EMBL/GenBank/DDBJ whole genome shotgun (WGS) entry which is preliminary data.</text>
</comment>
<accession>X1TQF9</accession>
<protein>
    <recommendedName>
        <fullName evidence="1">Survival protein SurE-like phosphatase/nucleotidase domain-containing protein</fullName>
    </recommendedName>
</protein>
<dbReference type="GO" id="GO:0016787">
    <property type="term" value="F:hydrolase activity"/>
    <property type="evidence" value="ECO:0007669"/>
    <property type="project" value="InterPro"/>
</dbReference>
<reference evidence="2" key="1">
    <citation type="journal article" date="2014" name="Front. Microbiol.">
        <title>High frequency of phylogenetically diverse reductive dehalogenase-homologous genes in deep subseafloor sedimentary metagenomes.</title>
        <authorList>
            <person name="Kawai M."/>
            <person name="Futagami T."/>
            <person name="Toyoda A."/>
            <person name="Takaki Y."/>
            <person name="Nishi S."/>
            <person name="Hori S."/>
            <person name="Arai W."/>
            <person name="Tsubouchi T."/>
            <person name="Morono Y."/>
            <person name="Uchiyama I."/>
            <person name="Ito T."/>
            <person name="Fujiyama A."/>
            <person name="Inagaki F."/>
            <person name="Takami H."/>
        </authorList>
    </citation>
    <scope>NUCLEOTIDE SEQUENCE</scope>
    <source>
        <strain evidence="2">Expedition CK06-06</strain>
    </source>
</reference>
<dbReference type="Pfam" id="PF01975">
    <property type="entry name" value="SurE"/>
    <property type="match status" value="1"/>
</dbReference>
<dbReference type="InterPro" id="IPR036523">
    <property type="entry name" value="SurE-like_sf"/>
</dbReference>
<dbReference type="InterPro" id="IPR002828">
    <property type="entry name" value="SurE-like_Pase/nucleotidase"/>
</dbReference>
<feature type="non-terminal residue" evidence="2">
    <location>
        <position position="61"/>
    </location>
</feature>
<sequence length="61" mass="6809">MKIVLTNDDGIDAPGLDTLNRCAEQLGDIIIVAPQHVQSGIAHRVTTREPIRIKQLEPNWH</sequence>
<dbReference type="Gene3D" id="3.40.1210.10">
    <property type="entry name" value="Survival protein SurE-like phosphatase/nucleotidase"/>
    <property type="match status" value="1"/>
</dbReference>
<proteinExistence type="predicted"/>